<keyword evidence="1" id="KW-0175">Coiled coil</keyword>
<sequence length="690" mass="75935">MPPNTRSTHRPSTSAVNWPPPHRYQISRKKKPKKPRLNDMPPPPPPPRHDSSSSILSTMHVRDIALPSVETQSNPADDHPSRTLKRPASLFLQGLGAEGRRVRRLTAASRGGSERGDSVCVSANVSRRVTPAGGQRVRDWKARLESVGREGRLQVDVRRLGVSMSVARGGLVGLPISSPGVGTSSPGFPTSSSGLPTSSSGLPTALPILPTPSPAPVLPSPVLPTTPPPSDHSAHITEQIQPILHAELEKRNKPQSADNNLINTLKAELKPMITDMLNHQRVQLSQDRFREFQHARKVLGQDRVKDMRQEMQALGQSQEVCFQSFGQSQESRFQSLKQHHEASNQSLGRWMQDGVKFAVHSGVADIRAGHTEALEVLAKKMESDRGTGVVHDIAPVQDGNHERVVLNPDLPAAWTTAIQAKVGETIAAHLASAMDLNRPDAWPAQAKSMMESVLETGLKAQFEEQFAASGLGRTVISDAVQQITAEASHSFHTISADYRRKMDTEKNEAEENMSSLATQLADLAREEAAMADKDAQMQNDARQHHDDMKKAYDELLTRSTTTHTELEQTRKERDTAKQCADSLETAQHETRLELADRKGQIVAMQMDIVAAQVEKQIAEEDVESLQRRFEEMSRRCKEMERGKALVMQQIDMFGDVGEDGGSSEDGREGSEVEDVEMTEDGETIEDGETD</sequence>
<feature type="compositionally biased region" description="Basic residues" evidence="2">
    <location>
        <begin position="25"/>
        <end position="35"/>
    </location>
</feature>
<feature type="region of interest" description="Disordered" evidence="2">
    <location>
        <begin position="561"/>
        <end position="584"/>
    </location>
</feature>
<protein>
    <submittedName>
        <fullName evidence="3">Uncharacterized protein</fullName>
    </submittedName>
</protein>
<feature type="region of interest" description="Disordered" evidence="2">
    <location>
        <begin position="1"/>
        <end position="55"/>
    </location>
</feature>
<feature type="region of interest" description="Disordered" evidence="2">
    <location>
        <begin position="654"/>
        <end position="690"/>
    </location>
</feature>
<evidence type="ECO:0000313" key="4">
    <source>
        <dbReference type="Proteomes" id="UP000799771"/>
    </source>
</evidence>
<evidence type="ECO:0000313" key="3">
    <source>
        <dbReference type="EMBL" id="KAF2123807.1"/>
    </source>
</evidence>
<name>A0A6A5ZYF1_9PLEO</name>
<dbReference type="RefSeq" id="XP_033518201.1">
    <property type="nucleotide sequence ID" value="XM_033662155.1"/>
</dbReference>
<dbReference type="AlphaFoldDB" id="A0A6A5ZYF1"/>
<feature type="compositionally biased region" description="Acidic residues" evidence="2">
    <location>
        <begin position="671"/>
        <end position="690"/>
    </location>
</feature>
<keyword evidence="4" id="KW-1185">Reference proteome</keyword>
<evidence type="ECO:0000256" key="2">
    <source>
        <dbReference type="SAM" id="MobiDB-lite"/>
    </source>
</evidence>
<feature type="compositionally biased region" description="Basic and acidic residues" evidence="2">
    <location>
        <begin position="564"/>
        <end position="576"/>
    </location>
</feature>
<dbReference type="Proteomes" id="UP000799771">
    <property type="component" value="Unassembled WGS sequence"/>
</dbReference>
<dbReference type="EMBL" id="ML977522">
    <property type="protein sequence ID" value="KAF2123807.1"/>
    <property type="molecule type" value="Genomic_DNA"/>
</dbReference>
<accession>A0A6A5ZYF1</accession>
<dbReference type="GeneID" id="54402587"/>
<reference evidence="3" key="1">
    <citation type="journal article" date="2020" name="Stud. Mycol.">
        <title>101 Dothideomycetes genomes: a test case for predicting lifestyles and emergence of pathogens.</title>
        <authorList>
            <person name="Haridas S."/>
            <person name="Albert R."/>
            <person name="Binder M."/>
            <person name="Bloem J."/>
            <person name="Labutti K."/>
            <person name="Salamov A."/>
            <person name="Andreopoulos B."/>
            <person name="Baker S."/>
            <person name="Barry K."/>
            <person name="Bills G."/>
            <person name="Bluhm B."/>
            <person name="Cannon C."/>
            <person name="Castanera R."/>
            <person name="Culley D."/>
            <person name="Daum C."/>
            <person name="Ezra D."/>
            <person name="Gonzalez J."/>
            <person name="Henrissat B."/>
            <person name="Kuo A."/>
            <person name="Liang C."/>
            <person name="Lipzen A."/>
            <person name="Lutzoni F."/>
            <person name="Magnuson J."/>
            <person name="Mondo S."/>
            <person name="Nolan M."/>
            <person name="Ohm R."/>
            <person name="Pangilinan J."/>
            <person name="Park H.-J."/>
            <person name="Ramirez L."/>
            <person name="Alfaro M."/>
            <person name="Sun H."/>
            <person name="Tritt A."/>
            <person name="Yoshinaga Y."/>
            <person name="Zwiers L.-H."/>
            <person name="Turgeon B."/>
            <person name="Goodwin S."/>
            <person name="Spatafora J."/>
            <person name="Crous P."/>
            <person name="Grigoriev I."/>
        </authorList>
    </citation>
    <scope>NUCLEOTIDE SEQUENCE</scope>
    <source>
        <strain evidence="3">CBS 119687</strain>
    </source>
</reference>
<feature type="region of interest" description="Disordered" evidence="2">
    <location>
        <begin position="178"/>
        <end position="215"/>
    </location>
</feature>
<feature type="coiled-coil region" evidence="1">
    <location>
        <begin position="499"/>
        <end position="526"/>
    </location>
</feature>
<evidence type="ECO:0000256" key="1">
    <source>
        <dbReference type="SAM" id="Coils"/>
    </source>
</evidence>
<gene>
    <name evidence="3" type="ORF">P153DRAFT_146907</name>
</gene>
<organism evidence="3 4">
    <name type="scientific">Dothidotthia symphoricarpi CBS 119687</name>
    <dbReference type="NCBI Taxonomy" id="1392245"/>
    <lineage>
        <taxon>Eukaryota</taxon>
        <taxon>Fungi</taxon>
        <taxon>Dikarya</taxon>
        <taxon>Ascomycota</taxon>
        <taxon>Pezizomycotina</taxon>
        <taxon>Dothideomycetes</taxon>
        <taxon>Pleosporomycetidae</taxon>
        <taxon>Pleosporales</taxon>
        <taxon>Dothidotthiaceae</taxon>
        <taxon>Dothidotthia</taxon>
    </lineage>
</organism>
<feature type="compositionally biased region" description="Polar residues" evidence="2">
    <location>
        <begin position="1"/>
        <end position="16"/>
    </location>
</feature>
<proteinExistence type="predicted"/>
<feature type="compositionally biased region" description="Low complexity" evidence="2">
    <location>
        <begin position="178"/>
        <end position="208"/>
    </location>
</feature>